<keyword evidence="4" id="KW-1185">Reference proteome</keyword>
<feature type="compositionally biased region" description="Polar residues" evidence="1">
    <location>
        <begin position="442"/>
        <end position="453"/>
    </location>
</feature>
<gene>
    <name evidence="3" type="ORF">BD626DRAFT_481792</name>
</gene>
<dbReference type="OrthoDB" id="3361281at2759"/>
<dbReference type="InterPro" id="IPR018564">
    <property type="entry name" value="Repl_chkpnt_MRC1_dom"/>
</dbReference>
<feature type="compositionally biased region" description="Acidic residues" evidence="1">
    <location>
        <begin position="1086"/>
        <end position="1099"/>
    </location>
</feature>
<evidence type="ECO:0000313" key="4">
    <source>
        <dbReference type="Proteomes" id="UP000320762"/>
    </source>
</evidence>
<feature type="region of interest" description="Disordered" evidence="1">
    <location>
        <begin position="1156"/>
        <end position="1225"/>
    </location>
</feature>
<proteinExistence type="predicted"/>
<feature type="region of interest" description="Disordered" evidence="1">
    <location>
        <begin position="1267"/>
        <end position="1336"/>
    </location>
</feature>
<feature type="compositionally biased region" description="Acidic residues" evidence="1">
    <location>
        <begin position="534"/>
        <end position="547"/>
    </location>
</feature>
<name>A0A550CUK2_9AGAR</name>
<feature type="compositionally biased region" description="Acidic residues" evidence="1">
    <location>
        <begin position="1002"/>
        <end position="1011"/>
    </location>
</feature>
<feature type="compositionally biased region" description="Polar residues" evidence="1">
    <location>
        <begin position="942"/>
        <end position="953"/>
    </location>
</feature>
<dbReference type="Pfam" id="PF09444">
    <property type="entry name" value="MRC1"/>
    <property type="match status" value="1"/>
</dbReference>
<feature type="compositionally biased region" description="Acidic residues" evidence="1">
    <location>
        <begin position="1203"/>
        <end position="1225"/>
    </location>
</feature>
<feature type="compositionally biased region" description="Polar residues" evidence="1">
    <location>
        <begin position="153"/>
        <end position="164"/>
    </location>
</feature>
<feature type="compositionally biased region" description="Basic and acidic residues" evidence="1">
    <location>
        <begin position="1179"/>
        <end position="1202"/>
    </location>
</feature>
<feature type="compositionally biased region" description="Low complexity" evidence="1">
    <location>
        <begin position="347"/>
        <end position="368"/>
    </location>
</feature>
<feature type="compositionally biased region" description="Basic and acidic residues" evidence="1">
    <location>
        <begin position="626"/>
        <end position="639"/>
    </location>
</feature>
<feature type="compositionally biased region" description="Polar residues" evidence="1">
    <location>
        <begin position="727"/>
        <end position="737"/>
    </location>
</feature>
<feature type="compositionally biased region" description="Polar residues" evidence="1">
    <location>
        <begin position="1280"/>
        <end position="1290"/>
    </location>
</feature>
<feature type="region of interest" description="Disordered" evidence="1">
    <location>
        <begin position="520"/>
        <end position="763"/>
    </location>
</feature>
<dbReference type="Proteomes" id="UP000320762">
    <property type="component" value="Unassembled WGS sequence"/>
</dbReference>
<feature type="region of interest" description="Disordered" evidence="1">
    <location>
        <begin position="1052"/>
        <end position="1104"/>
    </location>
</feature>
<feature type="compositionally biased region" description="Basic and acidic residues" evidence="1">
    <location>
        <begin position="467"/>
        <end position="480"/>
    </location>
</feature>
<dbReference type="STRING" id="97359.A0A550CUK2"/>
<reference evidence="3 4" key="1">
    <citation type="journal article" date="2019" name="New Phytol.">
        <title>Comparative genomics reveals unique wood-decay strategies and fruiting body development in the Schizophyllaceae.</title>
        <authorList>
            <person name="Almasi E."/>
            <person name="Sahu N."/>
            <person name="Krizsan K."/>
            <person name="Balint B."/>
            <person name="Kovacs G.M."/>
            <person name="Kiss B."/>
            <person name="Cseklye J."/>
            <person name="Drula E."/>
            <person name="Henrissat B."/>
            <person name="Nagy I."/>
            <person name="Chovatia M."/>
            <person name="Adam C."/>
            <person name="LaButti K."/>
            <person name="Lipzen A."/>
            <person name="Riley R."/>
            <person name="Grigoriev I.V."/>
            <person name="Nagy L.G."/>
        </authorList>
    </citation>
    <scope>NUCLEOTIDE SEQUENCE [LARGE SCALE GENOMIC DNA]</scope>
    <source>
        <strain evidence="3 4">NL-1724</strain>
    </source>
</reference>
<protein>
    <recommendedName>
        <fullName evidence="2">DNA replication checkpoint mediator MRC1 domain-containing protein</fullName>
    </recommendedName>
</protein>
<comment type="caution">
    <text evidence="3">The sequence shown here is derived from an EMBL/GenBank/DDBJ whole genome shotgun (WGS) entry which is preliminary data.</text>
</comment>
<feature type="region of interest" description="Disordered" evidence="1">
    <location>
        <begin position="401"/>
        <end position="490"/>
    </location>
</feature>
<sequence>MVLSPLQESSVPSPERDSPLPIKRAARTYGRARPADETRVPTSAVPRAESPDLRLSVRMPLASLLRAKPGESDVAPSDNEEDAEEEAPAKYTWGWQKELLNMNDDDEEEDDARPQAIRRAVSSQEEPQETPDASFGSPHFPSSSKTLIEKSPIIQSTNSSQSIPDDSPLARHKPKQHRQVVADSDDDEQVRQPAKVLDPYRGTPSDSDDELPATVTISPPRKKPTSTSKAPASPAKDDARPKPTRRSSAPQGGKAKKLKAPSKKQRQETEKESWRLAANRNSSLRAEDEERPSKYTTSAWFAHMAPSIRGVSAEPRMDAKPASMLPPPAPSSDPIDEFSSPQVPGEPAAAVQRPQRPQRAQVQPLPLLDTLKHADDSDDELPELAVVIEEDRRRAKLKQIKEQALRQRSKPTVPDSDDDDLVVVGNAQDNQALKGTAAKGPTRNQQTLNSLGVRQSRPAGAGQRPSNKKDLDRALLERAHAQSAALAKSKEEAFLKQGGRLVIAETTEASETPLEVLLEQGRLAAQNQSANDGMDVDDEEDENDGDYVPEGQKSPASVHSADEGVPSDDEVDADVTMVNDEDEENIVPVRSRRRHVVSVDSDEEDSPADENQNPFLQHQRRSVSTFDERSSDEIDKENEMPPPPTFDISDQENAAPMRPPLRHSVTNLARDLGSTLSMSPGSFAAVQDEDNDGFPVAGPSNAGRKPLSSIEAEDDDPFTSPLRGKASSFTEMLQQSTPRDDHDTPIPTKSGLTRQDTEPDFSQAVGGAFKPLALEPSFSELFNGGTQKAPPLTFGEPLGLGAGLSFGSEKNLEFDNLRQNQQPLGLTQDVALRPAFAVSQGKLREADEIFEKEQNAIIEAALPKAPQREETFYINDHGFLTQTRPDMDSPQVYRAFSQASMAKTQSTQITEPLSPLMGASALTQSARNGALGAAFMVTTQPSQTGGLLTSQDSPGPLRRLRRRDETDDSPPLRNAFDVLKQNVSKPKLPQKRAEKNAYVENEAAESDDEADFGGRGSGDEADGEDLDQNLAEIVDDAKMTEEQLAEARVREAYERQAQEDDAKMAEKVQEVVDGKHRKRKRRGAGVDDEDEDATDEEREEMNAAARRKMRYDELAKDLNLKALQARPETASFAAAYTATIEDEDANEFAYLMKDGGGLRLPQEDTEMGDADDESEVDEEERRPLKTSEVQARLREMAQRTAEEAEDDDDEPIDFGALLDDEEEEEDVRFRVIKTAPTRVPLADGDPEFQSRQASFDIADNARLEKWARDERRKHGGTGRATVSATITGNKVKSGGGSLRPGQAAVDARQQLEARRRPVKAAPSVLAGVSRAARFGP</sequence>
<feature type="region of interest" description="Disordered" evidence="1">
    <location>
        <begin position="942"/>
        <end position="1032"/>
    </location>
</feature>
<feature type="compositionally biased region" description="Acidic residues" evidence="1">
    <location>
        <begin position="1163"/>
        <end position="1178"/>
    </location>
</feature>
<feature type="compositionally biased region" description="Polar residues" evidence="1">
    <location>
        <begin position="1"/>
        <end position="12"/>
    </location>
</feature>
<feature type="region of interest" description="Disordered" evidence="1">
    <location>
        <begin position="1"/>
        <end position="380"/>
    </location>
</feature>
<dbReference type="EMBL" id="VDMD01000002">
    <property type="protein sequence ID" value="TRM68458.1"/>
    <property type="molecule type" value="Genomic_DNA"/>
</dbReference>
<feature type="domain" description="DNA replication checkpoint mediator MRC1" evidence="2">
    <location>
        <begin position="992"/>
        <end position="1134"/>
    </location>
</feature>
<accession>A0A550CUK2</accession>
<evidence type="ECO:0000259" key="2">
    <source>
        <dbReference type="Pfam" id="PF09444"/>
    </source>
</evidence>
<feature type="compositionally biased region" description="Basic residues" evidence="1">
    <location>
        <begin position="254"/>
        <end position="264"/>
    </location>
</feature>
<feature type="compositionally biased region" description="Basic and acidic residues" evidence="1">
    <location>
        <begin position="1052"/>
        <end position="1074"/>
    </location>
</feature>
<evidence type="ECO:0000313" key="3">
    <source>
        <dbReference type="EMBL" id="TRM68458.1"/>
    </source>
</evidence>
<evidence type="ECO:0000256" key="1">
    <source>
        <dbReference type="SAM" id="MobiDB-lite"/>
    </source>
</evidence>
<feature type="compositionally biased region" description="Acidic residues" evidence="1">
    <location>
        <begin position="565"/>
        <end position="585"/>
    </location>
</feature>
<feature type="compositionally biased region" description="Basic and acidic residues" evidence="1">
    <location>
        <begin position="265"/>
        <end position="274"/>
    </location>
</feature>
<organism evidence="3 4">
    <name type="scientific">Schizophyllum amplum</name>
    <dbReference type="NCBI Taxonomy" id="97359"/>
    <lineage>
        <taxon>Eukaryota</taxon>
        <taxon>Fungi</taxon>
        <taxon>Dikarya</taxon>
        <taxon>Basidiomycota</taxon>
        <taxon>Agaricomycotina</taxon>
        <taxon>Agaricomycetes</taxon>
        <taxon>Agaricomycetidae</taxon>
        <taxon>Agaricales</taxon>
        <taxon>Schizophyllaceae</taxon>
        <taxon>Schizophyllum</taxon>
    </lineage>
</organism>